<comment type="caution">
    <text evidence="4">The sequence shown here is derived from an EMBL/GenBank/DDBJ whole genome shotgun (WGS) entry which is preliminary data.</text>
</comment>
<dbReference type="InterPro" id="IPR045250">
    <property type="entry name" value="p23-like"/>
</dbReference>
<dbReference type="GO" id="GO:0051879">
    <property type="term" value="F:Hsp90 protein binding"/>
    <property type="evidence" value="ECO:0007669"/>
    <property type="project" value="UniProtKB-UniRule"/>
</dbReference>
<dbReference type="InterPro" id="IPR007052">
    <property type="entry name" value="CS_dom"/>
</dbReference>
<dbReference type="PANTHER" id="PTHR22932">
    <property type="entry name" value="TELOMERASE-BINDING PROTEIN P23 HSP90 CO-CHAPERONE"/>
    <property type="match status" value="1"/>
</dbReference>
<name>A0A835DWG6_9POAL</name>
<keyword evidence="2" id="KW-0963">Cytoplasm</keyword>
<keyword evidence="2" id="KW-0539">Nucleus</keyword>
<protein>
    <recommendedName>
        <fullName evidence="2">Co-chaperone protein p23</fullName>
    </recommendedName>
</protein>
<evidence type="ECO:0000256" key="2">
    <source>
        <dbReference type="RuleBase" id="RU369032"/>
    </source>
</evidence>
<sequence>MLKLKPEGHFHFSAKGANGNGMPYDLDHELFNSIKIEEIKKTIGPQDVCYLLKKANSELWPRLLKTEVKVPFLKIDSVSI</sequence>
<evidence type="ECO:0000256" key="1">
    <source>
        <dbReference type="ARBA" id="ARBA00025733"/>
    </source>
</evidence>
<dbReference type="GO" id="GO:0005829">
    <property type="term" value="C:cytosol"/>
    <property type="evidence" value="ECO:0007669"/>
    <property type="project" value="TreeGrafter"/>
</dbReference>
<comment type="function">
    <text evidence="2">Acts as a co-chaperone for HSP90.</text>
</comment>
<dbReference type="AlphaFoldDB" id="A0A835DWG6"/>
<evidence type="ECO:0000313" key="4">
    <source>
        <dbReference type="EMBL" id="KAF8654500.1"/>
    </source>
</evidence>
<dbReference type="Gene3D" id="2.60.40.790">
    <property type="match status" value="1"/>
</dbReference>
<dbReference type="InterPro" id="IPR008978">
    <property type="entry name" value="HSP20-like_chaperone"/>
</dbReference>
<dbReference type="GO" id="GO:0005634">
    <property type="term" value="C:nucleus"/>
    <property type="evidence" value="ECO:0007669"/>
    <property type="project" value="UniProtKB-SubCell"/>
</dbReference>
<accession>A0A835DWG6</accession>
<dbReference type="GO" id="GO:0051131">
    <property type="term" value="P:chaperone-mediated protein complex assembly"/>
    <property type="evidence" value="ECO:0007669"/>
    <property type="project" value="TreeGrafter"/>
</dbReference>
<dbReference type="PANTHER" id="PTHR22932:SF11">
    <property type="entry name" value="CO-CHAPERONE PROTEIN P23"/>
    <property type="match status" value="1"/>
</dbReference>
<dbReference type="GO" id="GO:0006457">
    <property type="term" value="P:protein folding"/>
    <property type="evidence" value="ECO:0007669"/>
    <property type="project" value="TreeGrafter"/>
</dbReference>
<reference evidence="4" key="1">
    <citation type="submission" date="2020-07" db="EMBL/GenBank/DDBJ databases">
        <title>Genome sequence and genetic diversity analysis of an under-domesticated orphan crop, white fonio (Digitaria exilis).</title>
        <authorList>
            <person name="Bennetzen J.L."/>
            <person name="Chen S."/>
            <person name="Ma X."/>
            <person name="Wang X."/>
            <person name="Yssel A.E.J."/>
            <person name="Chaluvadi S.R."/>
            <person name="Johnson M."/>
            <person name="Gangashetty P."/>
            <person name="Hamidou F."/>
            <person name="Sanogo M.D."/>
            <person name="Zwaenepoel A."/>
            <person name="Wallace J."/>
            <person name="Van De Peer Y."/>
            <person name="Van Deynze A."/>
        </authorList>
    </citation>
    <scope>NUCLEOTIDE SEQUENCE</scope>
    <source>
        <tissue evidence="4">Leaves</tissue>
    </source>
</reference>
<evidence type="ECO:0000313" key="5">
    <source>
        <dbReference type="Proteomes" id="UP000636709"/>
    </source>
</evidence>
<comment type="similarity">
    <text evidence="1 2">Belongs to the p23/wos2 family.</text>
</comment>
<dbReference type="EMBL" id="JACEFO010002615">
    <property type="protein sequence ID" value="KAF8654500.1"/>
    <property type="molecule type" value="Genomic_DNA"/>
</dbReference>
<organism evidence="4 5">
    <name type="scientific">Digitaria exilis</name>
    <dbReference type="NCBI Taxonomy" id="1010633"/>
    <lineage>
        <taxon>Eukaryota</taxon>
        <taxon>Viridiplantae</taxon>
        <taxon>Streptophyta</taxon>
        <taxon>Embryophyta</taxon>
        <taxon>Tracheophyta</taxon>
        <taxon>Spermatophyta</taxon>
        <taxon>Magnoliopsida</taxon>
        <taxon>Liliopsida</taxon>
        <taxon>Poales</taxon>
        <taxon>Poaceae</taxon>
        <taxon>PACMAD clade</taxon>
        <taxon>Panicoideae</taxon>
        <taxon>Panicodae</taxon>
        <taxon>Paniceae</taxon>
        <taxon>Anthephorinae</taxon>
        <taxon>Digitaria</taxon>
    </lineage>
</organism>
<keyword evidence="5" id="KW-1185">Reference proteome</keyword>
<dbReference type="Proteomes" id="UP000636709">
    <property type="component" value="Unassembled WGS sequence"/>
</dbReference>
<dbReference type="PROSITE" id="PS51203">
    <property type="entry name" value="CS"/>
    <property type="match status" value="1"/>
</dbReference>
<evidence type="ECO:0000259" key="3">
    <source>
        <dbReference type="PROSITE" id="PS51203"/>
    </source>
</evidence>
<proteinExistence type="inferred from homology"/>
<comment type="subcellular location">
    <subcellularLocation>
        <location evidence="2">Cytoplasm</location>
    </subcellularLocation>
    <subcellularLocation>
        <location evidence="2">Nucleus</location>
    </subcellularLocation>
</comment>
<feature type="domain" description="CS" evidence="3">
    <location>
        <begin position="1"/>
        <end position="64"/>
    </location>
</feature>
<dbReference type="GO" id="GO:0051087">
    <property type="term" value="F:protein-folding chaperone binding"/>
    <property type="evidence" value="ECO:0007669"/>
    <property type="project" value="TreeGrafter"/>
</dbReference>
<keyword evidence="2" id="KW-0143">Chaperone</keyword>
<gene>
    <name evidence="4" type="ORF">HU200_061690</name>
</gene>
<dbReference type="SUPFAM" id="SSF49764">
    <property type="entry name" value="HSP20-like chaperones"/>
    <property type="match status" value="1"/>
</dbReference>
<comment type="subunit">
    <text evidence="2">Interacts with HSP90 in an ATP-dependent manner.</text>
</comment>
<dbReference type="OrthoDB" id="1564555at2759"/>